<organism evidence="1 2">
    <name type="scientific">Zasmidium cellare</name>
    <name type="common">Wine cellar mold</name>
    <name type="synonym">Racodium cellare</name>
    <dbReference type="NCBI Taxonomy" id="395010"/>
    <lineage>
        <taxon>Eukaryota</taxon>
        <taxon>Fungi</taxon>
        <taxon>Dikarya</taxon>
        <taxon>Ascomycota</taxon>
        <taxon>Pezizomycotina</taxon>
        <taxon>Dothideomycetes</taxon>
        <taxon>Dothideomycetidae</taxon>
        <taxon>Mycosphaerellales</taxon>
        <taxon>Mycosphaerellaceae</taxon>
        <taxon>Zasmidium</taxon>
    </lineage>
</organism>
<comment type="caution">
    <text evidence="1">The sequence shown here is derived from an EMBL/GenBank/DDBJ whole genome shotgun (WGS) entry which is preliminary data.</text>
</comment>
<evidence type="ECO:0008006" key="3">
    <source>
        <dbReference type="Google" id="ProtNLM"/>
    </source>
</evidence>
<name>A0ABR0E9E7_ZASCE</name>
<reference evidence="1 2" key="1">
    <citation type="journal article" date="2023" name="G3 (Bethesda)">
        <title>A chromosome-level genome assembly of Zasmidium syzygii isolated from banana leaves.</title>
        <authorList>
            <person name="van Westerhoven A.C."/>
            <person name="Mehrabi R."/>
            <person name="Talebi R."/>
            <person name="Steentjes M.B.F."/>
            <person name="Corcolon B."/>
            <person name="Chong P.A."/>
            <person name="Kema G.H.J."/>
            <person name="Seidl M.F."/>
        </authorList>
    </citation>
    <scope>NUCLEOTIDE SEQUENCE [LARGE SCALE GENOMIC DNA]</scope>
    <source>
        <strain evidence="1 2">P124</strain>
    </source>
</reference>
<evidence type="ECO:0000313" key="1">
    <source>
        <dbReference type="EMBL" id="KAK4498054.1"/>
    </source>
</evidence>
<proteinExistence type="predicted"/>
<dbReference type="Proteomes" id="UP001305779">
    <property type="component" value="Unassembled WGS sequence"/>
</dbReference>
<dbReference type="EMBL" id="JAXOVC010000008">
    <property type="protein sequence ID" value="KAK4498054.1"/>
    <property type="molecule type" value="Genomic_DNA"/>
</dbReference>
<evidence type="ECO:0000313" key="2">
    <source>
        <dbReference type="Proteomes" id="UP001305779"/>
    </source>
</evidence>
<protein>
    <recommendedName>
        <fullName evidence="3">F-box domain-containing protein</fullName>
    </recommendedName>
</protein>
<accession>A0ABR0E9E7</accession>
<gene>
    <name evidence="1" type="ORF">PRZ48_010710</name>
</gene>
<keyword evidence="2" id="KW-1185">Reference proteome</keyword>
<sequence length="447" mass="50974">MADRKNSVAPLASVRLSTVFKRHRRAQRGTKEAELAEMDLLTREARKMTMRTVQPKTSLVDLPNEILLQIVGYVMNDFSPNGHLSKLAPAGQNVAVDDPTREAILGSEVVKVAKLRDSIANLLRRVRLMSASSHLSVIMVNKKLHGAGIDFLYSTNTITLTSRETRDLMQQPGLVALLRNLRIHERNPLECVLVTTGKGPNEEAFLRTLLEAPRLHTLHIDIEPFFIQESTTFPEYIFNQHGLQACLKTFNLHTCAVPRTTDVATYALHPLPSLLNPHIFEPRHHHPWLTPRLLSKLTLHIPTISTTWHAVSALPLQDLLALAWRRNYPHDPLSPNWWRPTTSRKKPRHTLYDWMICLRNDILLIQPQLSKATVHVLALMPLANGEFVEVPGDFKGKGKLGDHFWTVVFGSESVRARNAVLEGERRRVERIWIKEMLVSWELVRIRE</sequence>